<accession>A0A1J1H4U7</accession>
<evidence type="ECO:0008006" key="4">
    <source>
        <dbReference type="Google" id="ProtNLM"/>
    </source>
</evidence>
<keyword evidence="1" id="KW-0472">Membrane</keyword>
<keyword evidence="1" id="KW-1133">Transmembrane helix</keyword>
<protein>
    <recommendedName>
        <fullName evidence="4">MARVEL domain-containing protein</fullName>
    </recommendedName>
</protein>
<feature type="transmembrane region" description="Helical" evidence="1">
    <location>
        <begin position="104"/>
        <end position="126"/>
    </location>
</feature>
<evidence type="ECO:0000313" key="3">
    <source>
        <dbReference type="Proteomes" id="UP000220158"/>
    </source>
</evidence>
<dbReference type="Proteomes" id="UP000220158">
    <property type="component" value="Chromosome 9"/>
</dbReference>
<dbReference type="GeneID" id="39736043"/>
<dbReference type="RefSeq" id="XP_028532940.1">
    <property type="nucleotide sequence ID" value="XM_028676453.1"/>
</dbReference>
<feature type="transmembrane region" description="Helical" evidence="1">
    <location>
        <begin position="64"/>
        <end position="84"/>
    </location>
</feature>
<dbReference type="OrthoDB" id="374371at2759"/>
<organism evidence="2 3">
    <name type="scientific">Plasmodium relictum</name>
    <dbReference type="NCBI Taxonomy" id="85471"/>
    <lineage>
        <taxon>Eukaryota</taxon>
        <taxon>Sar</taxon>
        <taxon>Alveolata</taxon>
        <taxon>Apicomplexa</taxon>
        <taxon>Aconoidasida</taxon>
        <taxon>Haemosporida</taxon>
        <taxon>Plasmodiidae</taxon>
        <taxon>Plasmodium</taxon>
        <taxon>Plasmodium (Haemamoeba)</taxon>
    </lineage>
</organism>
<proteinExistence type="predicted"/>
<name>A0A1J1H4U7_PLARL</name>
<dbReference type="EMBL" id="LN835304">
    <property type="protein sequence ID" value="CRG99935.1"/>
    <property type="molecule type" value="Genomic_DNA"/>
</dbReference>
<feature type="transmembrane region" description="Helical" evidence="1">
    <location>
        <begin position="7"/>
        <end position="26"/>
    </location>
</feature>
<reference evidence="2 3" key="1">
    <citation type="submission" date="2015-04" db="EMBL/GenBank/DDBJ databases">
        <authorList>
            <consortium name="Pathogen Informatics"/>
        </authorList>
    </citation>
    <scope>NUCLEOTIDE SEQUENCE [LARGE SCALE GENOMIC DNA]</scope>
    <source>
        <strain evidence="2 3">SGS1</strain>
    </source>
</reference>
<dbReference type="VEuPathDB" id="PlasmoDB:PRELSG_0903100"/>
<evidence type="ECO:0000313" key="2">
    <source>
        <dbReference type="EMBL" id="CRG99935.1"/>
    </source>
</evidence>
<dbReference type="KEGG" id="prel:PRELSG_0903100"/>
<evidence type="ECO:0000256" key="1">
    <source>
        <dbReference type="SAM" id="Phobius"/>
    </source>
</evidence>
<gene>
    <name evidence="2" type="ORF">PRELSG_0903100</name>
</gene>
<keyword evidence="1" id="KW-0812">Transmembrane</keyword>
<keyword evidence="3" id="KW-1185">Reference proteome</keyword>
<sequence length="132" mass="14695">MAIHTDIAACIFGIIASILLFVVSGLFYEFNGLTGCFVFLGVFFLLYTLFAFLIPNTKNSRDFVFSYGVSTGCMFVACLMTFIIMSHFHTRPHCNVGTKSCAKYIFGSLFGFLSSGFFLVASILSFKVVHIW</sequence>
<feature type="transmembrane region" description="Helical" evidence="1">
    <location>
        <begin position="32"/>
        <end position="52"/>
    </location>
</feature>
<dbReference type="AlphaFoldDB" id="A0A1J1H4U7"/>